<evidence type="ECO:0000256" key="2">
    <source>
        <dbReference type="ARBA" id="ARBA00023136"/>
    </source>
</evidence>
<reference evidence="8" key="1">
    <citation type="submission" date="2018-04" db="EMBL/GenBank/DDBJ databases">
        <authorList>
            <person name="Lucker S."/>
            <person name="Sakoula D."/>
        </authorList>
    </citation>
    <scope>NUCLEOTIDE SEQUENCE [LARGE SCALE GENOMIC DNA]</scope>
</reference>
<dbReference type="InterPro" id="IPR011990">
    <property type="entry name" value="TPR-like_helical_dom_sf"/>
</dbReference>
<accession>A0A330L2H3</accession>
<evidence type="ECO:0000259" key="6">
    <source>
        <dbReference type="Pfam" id="PF13525"/>
    </source>
</evidence>
<keyword evidence="8" id="KW-1185">Reference proteome</keyword>
<sequence length="310" mass="34482">MKGIDQLPRLLKHLLHHRAPVLTSSLLLIVLFAVGCSSTPKDTTVAGNKAVGGTDEQIFLGDTIEKNYDPNVIMKRGEAFFEKEEYAEALVEYNHFLDLHKNHVLAPYAAFRIGEAHFKMAKSIDRDPEPMTKAIAALERMRKDFPGSRYDAQAQQKIQECHEWLAQMHLFVGQFYYRRESYLAAAHRFEQIIKIYPDKPVAPDALYFLAMSYHQLGADDWATDNLTLLAEKYPTSKVAADGRALLATLGAKKSDTLIAKDSSATPFSDTRSYTPSSNSPDLSTIPNAASSFSANALGQSFTACRLGAWC</sequence>
<feature type="region of interest" description="Disordered" evidence="5">
    <location>
        <begin position="262"/>
        <end position="281"/>
    </location>
</feature>
<dbReference type="Gene3D" id="1.25.40.10">
    <property type="entry name" value="Tetratricopeptide repeat domain"/>
    <property type="match status" value="1"/>
</dbReference>
<dbReference type="Proteomes" id="UP000248168">
    <property type="component" value="Unassembled WGS sequence"/>
</dbReference>
<dbReference type="EMBL" id="OUNR01000001">
    <property type="protein sequence ID" value="SPP63527.1"/>
    <property type="molecule type" value="Genomic_DNA"/>
</dbReference>
<feature type="repeat" description="TPR" evidence="4">
    <location>
        <begin position="166"/>
        <end position="199"/>
    </location>
</feature>
<dbReference type="AlphaFoldDB" id="A0A330L2H3"/>
<dbReference type="PROSITE" id="PS50005">
    <property type="entry name" value="TPR"/>
    <property type="match status" value="2"/>
</dbReference>
<dbReference type="InterPro" id="IPR019734">
    <property type="entry name" value="TPR_rpt"/>
</dbReference>
<dbReference type="Pfam" id="PF13525">
    <property type="entry name" value="YfiO"/>
    <property type="match status" value="1"/>
</dbReference>
<keyword evidence="2" id="KW-0472">Membrane</keyword>
<dbReference type="InParanoid" id="A0A330L2H3"/>
<evidence type="ECO:0000313" key="8">
    <source>
        <dbReference type="Proteomes" id="UP000248168"/>
    </source>
</evidence>
<evidence type="ECO:0000313" key="7">
    <source>
        <dbReference type="EMBL" id="SPP63527.1"/>
    </source>
</evidence>
<dbReference type="NCBIfam" id="TIGR03302">
    <property type="entry name" value="OM_YfiO"/>
    <property type="match status" value="1"/>
</dbReference>
<name>A0A330L2H3_9BACT</name>
<dbReference type="InterPro" id="IPR039565">
    <property type="entry name" value="BamD-like"/>
</dbReference>
<dbReference type="SMART" id="SM00028">
    <property type="entry name" value="TPR"/>
    <property type="match status" value="3"/>
</dbReference>
<organism evidence="7 8">
    <name type="scientific">Nitrospira lenta</name>
    <dbReference type="NCBI Taxonomy" id="1436998"/>
    <lineage>
        <taxon>Bacteria</taxon>
        <taxon>Pseudomonadati</taxon>
        <taxon>Nitrospirota</taxon>
        <taxon>Nitrospiria</taxon>
        <taxon>Nitrospirales</taxon>
        <taxon>Nitrospiraceae</taxon>
        <taxon>Nitrospira</taxon>
    </lineage>
</organism>
<evidence type="ECO:0000256" key="5">
    <source>
        <dbReference type="SAM" id="MobiDB-lite"/>
    </source>
</evidence>
<evidence type="ECO:0000256" key="4">
    <source>
        <dbReference type="PROSITE-ProRule" id="PRU00339"/>
    </source>
</evidence>
<proteinExistence type="predicted"/>
<feature type="domain" description="Outer membrane lipoprotein BamD-like" evidence="6">
    <location>
        <begin position="73"/>
        <end position="224"/>
    </location>
</feature>
<keyword evidence="4" id="KW-0802">TPR repeat</keyword>
<evidence type="ECO:0000256" key="1">
    <source>
        <dbReference type="ARBA" id="ARBA00022729"/>
    </source>
</evidence>
<dbReference type="SUPFAM" id="SSF48452">
    <property type="entry name" value="TPR-like"/>
    <property type="match status" value="1"/>
</dbReference>
<evidence type="ECO:0000256" key="3">
    <source>
        <dbReference type="ARBA" id="ARBA00023237"/>
    </source>
</evidence>
<protein>
    <recommendedName>
        <fullName evidence="6">Outer membrane lipoprotein BamD-like domain-containing protein</fullName>
    </recommendedName>
</protein>
<dbReference type="InterPro" id="IPR017689">
    <property type="entry name" value="BamD"/>
</dbReference>
<keyword evidence="1" id="KW-0732">Signal</keyword>
<dbReference type="OrthoDB" id="9781894at2"/>
<feature type="repeat" description="TPR" evidence="4">
    <location>
        <begin position="70"/>
        <end position="103"/>
    </location>
</feature>
<gene>
    <name evidence="7" type="ORF">NITLEN_10613</name>
</gene>
<keyword evidence="3" id="KW-0998">Cell outer membrane</keyword>